<comment type="cofactor">
    <cofactor evidence="1">
        <name>[4Fe-4S] cluster</name>
        <dbReference type="ChEBI" id="CHEBI:49883"/>
    </cofactor>
</comment>
<keyword evidence="7" id="KW-0411">Iron-sulfur</keyword>
<keyword evidence="3" id="KW-0963">Cytoplasm</keyword>
<dbReference type="GO" id="GO:0006400">
    <property type="term" value="P:tRNA modification"/>
    <property type="evidence" value="ECO:0007669"/>
    <property type="project" value="InterPro"/>
</dbReference>
<dbReference type="SUPFAM" id="SSF102114">
    <property type="entry name" value="Radical SAM enzymes"/>
    <property type="match status" value="1"/>
</dbReference>
<dbReference type="InterPro" id="IPR013848">
    <property type="entry name" value="Methylthiotransferase_N"/>
</dbReference>
<dbReference type="Pfam" id="PF04055">
    <property type="entry name" value="Radical_SAM"/>
    <property type="match status" value="1"/>
</dbReference>
<evidence type="ECO:0000256" key="3">
    <source>
        <dbReference type="ARBA" id="ARBA00022490"/>
    </source>
</evidence>
<evidence type="ECO:0000259" key="9">
    <source>
        <dbReference type="PROSITE" id="PS51449"/>
    </source>
</evidence>
<evidence type="ECO:0000256" key="5">
    <source>
        <dbReference type="ARBA" id="ARBA00022723"/>
    </source>
</evidence>
<dbReference type="InterPro" id="IPR005840">
    <property type="entry name" value="Ribosomal_uS12_MeSTrfase_RimO"/>
</dbReference>
<dbReference type="PROSITE" id="PS51449">
    <property type="entry name" value="MTTASE_N"/>
    <property type="match status" value="1"/>
</dbReference>
<dbReference type="InterPro" id="IPR023404">
    <property type="entry name" value="rSAM_horseshoe"/>
</dbReference>
<dbReference type="InterPro" id="IPR038135">
    <property type="entry name" value="Methylthiotransferase_N_sf"/>
</dbReference>
<dbReference type="CDD" id="cd01335">
    <property type="entry name" value="Radical_SAM"/>
    <property type="match status" value="1"/>
</dbReference>
<sequence length="607" mass="65694">MGVNMVRPSSSSPRAPLGARARSRPPLGGARGLVGLVGGFRCPSALSPSPTSSDVSSLDVSSSSSDSENWSGLTKVSVVLMGCSKNTVDAEVFMGHLEAMGRYVYEPNPANADAVIVNTCSFVEEAKRESIDAVLDAAALRYDDEDDDDDDEERKVRRDVAVLVTGCMAQRYAGELASLLPEVDAVVGFEEYEQLSVSIDAALERQRARTGNGETKAEAAAAAATTTDAHEKTSVRVGKATVPFREESVRTRLGAAHTAYLRVAEGCDHTCTFCSIPSFRGSFRSKPFDNTLDEAASLVKSGARELCLIAEDTNQYGSDWDPAMDSRRLSHLLEALSTDSRFKDLQWIRLLYCYPSYFTDELVDAIASLPKVLKHIDIPLQHASESVLRDMRRPSRAHADSILTKLRAACGEKLTLRSTFISGFPGETEQDHLELLDYVRDVGFARGGCFPFSEEEGTAAADAPLASRGVDRETVLQRHGEILDAMRISQENFADELYRKDELVEVMVDGTMHEEDSTFWRGSYGTDADAAAKVFSRATNPSAITGESTLVSVGRTRLDSPAGDDARVLLPGLAVPLTPGGVVLGRVLTVDGLDLVCEPVDVVYRSQ</sequence>
<evidence type="ECO:0000313" key="11">
    <source>
        <dbReference type="EMBL" id="GHP01784.1"/>
    </source>
</evidence>
<feature type="region of interest" description="Disordered" evidence="8">
    <location>
        <begin position="1"/>
        <end position="27"/>
    </location>
</feature>
<dbReference type="GO" id="GO:0046872">
    <property type="term" value="F:metal ion binding"/>
    <property type="evidence" value="ECO:0007669"/>
    <property type="project" value="UniProtKB-KW"/>
</dbReference>
<feature type="domain" description="Radical SAM core" evidence="10">
    <location>
        <begin position="253"/>
        <end position="492"/>
    </location>
</feature>
<feature type="domain" description="MTTase N-terminal" evidence="9">
    <location>
        <begin position="74"/>
        <end position="204"/>
    </location>
</feature>
<keyword evidence="5" id="KW-0479">Metal-binding</keyword>
<dbReference type="Pfam" id="PF00919">
    <property type="entry name" value="UPF0004"/>
    <property type="match status" value="1"/>
</dbReference>
<evidence type="ECO:0000256" key="2">
    <source>
        <dbReference type="ARBA" id="ARBA00022485"/>
    </source>
</evidence>
<dbReference type="PROSITE" id="PS01278">
    <property type="entry name" value="MTTASE_RADICAL"/>
    <property type="match status" value="1"/>
</dbReference>
<keyword evidence="6" id="KW-0408">Iron</keyword>
<dbReference type="NCBIfam" id="TIGR00089">
    <property type="entry name" value="MiaB/RimO family radical SAM methylthiotransferase"/>
    <property type="match status" value="1"/>
</dbReference>
<dbReference type="SFLD" id="SFLDG01082">
    <property type="entry name" value="B12-binding_domain_containing"/>
    <property type="match status" value="1"/>
</dbReference>
<accession>A0A830H426</accession>
<evidence type="ECO:0000259" key="10">
    <source>
        <dbReference type="PROSITE" id="PS51918"/>
    </source>
</evidence>
<feature type="region of interest" description="Disordered" evidence="8">
    <location>
        <begin position="46"/>
        <end position="70"/>
    </location>
</feature>
<dbReference type="SMART" id="SM00729">
    <property type="entry name" value="Elp3"/>
    <property type="match status" value="1"/>
</dbReference>
<feature type="compositionally biased region" description="Low complexity" evidence="8">
    <location>
        <begin position="46"/>
        <end position="67"/>
    </location>
</feature>
<evidence type="ECO:0000313" key="12">
    <source>
        <dbReference type="Proteomes" id="UP000660262"/>
    </source>
</evidence>
<dbReference type="GO" id="GO:0005829">
    <property type="term" value="C:cytosol"/>
    <property type="evidence" value="ECO:0007669"/>
    <property type="project" value="TreeGrafter"/>
</dbReference>
<dbReference type="OrthoDB" id="190098at2759"/>
<dbReference type="EMBL" id="BNJQ01000002">
    <property type="protein sequence ID" value="GHP01784.1"/>
    <property type="molecule type" value="Genomic_DNA"/>
</dbReference>
<dbReference type="InterPro" id="IPR020612">
    <property type="entry name" value="Methylthiotransferase_CS"/>
</dbReference>
<keyword evidence="12" id="KW-1185">Reference proteome</keyword>
<name>A0A830H426_9CHLO</name>
<dbReference type="SFLD" id="SFLDG01061">
    <property type="entry name" value="methylthiotransferase"/>
    <property type="match status" value="1"/>
</dbReference>
<proteinExistence type="predicted"/>
<dbReference type="SFLD" id="SFLDS00029">
    <property type="entry name" value="Radical_SAM"/>
    <property type="match status" value="1"/>
</dbReference>
<evidence type="ECO:0000256" key="7">
    <source>
        <dbReference type="ARBA" id="ARBA00023014"/>
    </source>
</evidence>
<keyword evidence="4" id="KW-0949">S-adenosyl-L-methionine</keyword>
<dbReference type="PANTHER" id="PTHR43837">
    <property type="entry name" value="RIBOSOMAL PROTEIN S12 METHYLTHIOTRANSFERASE RIMO"/>
    <property type="match status" value="1"/>
</dbReference>
<dbReference type="InterPro" id="IPR058240">
    <property type="entry name" value="rSAM_sf"/>
</dbReference>
<dbReference type="InterPro" id="IPR006638">
    <property type="entry name" value="Elp3/MiaA/NifB-like_rSAM"/>
</dbReference>
<dbReference type="Proteomes" id="UP000660262">
    <property type="component" value="Unassembled WGS sequence"/>
</dbReference>
<protein>
    <submittedName>
        <fullName evidence="11">Uncharacterized protein</fullName>
    </submittedName>
</protein>
<evidence type="ECO:0000256" key="8">
    <source>
        <dbReference type="SAM" id="MobiDB-lite"/>
    </source>
</evidence>
<evidence type="ECO:0000256" key="1">
    <source>
        <dbReference type="ARBA" id="ARBA00001966"/>
    </source>
</evidence>
<dbReference type="Gene3D" id="3.80.30.20">
    <property type="entry name" value="tm_1862 like domain"/>
    <property type="match status" value="1"/>
</dbReference>
<dbReference type="InterPro" id="IPR007197">
    <property type="entry name" value="rSAM"/>
</dbReference>
<organism evidence="11 12">
    <name type="scientific">Pycnococcus provasolii</name>
    <dbReference type="NCBI Taxonomy" id="41880"/>
    <lineage>
        <taxon>Eukaryota</taxon>
        <taxon>Viridiplantae</taxon>
        <taxon>Chlorophyta</taxon>
        <taxon>Pseudoscourfieldiophyceae</taxon>
        <taxon>Pseudoscourfieldiales</taxon>
        <taxon>Pycnococcaceae</taxon>
        <taxon>Pycnococcus</taxon>
    </lineage>
</organism>
<dbReference type="InterPro" id="IPR005839">
    <property type="entry name" value="Methylthiotransferase"/>
</dbReference>
<dbReference type="Gene3D" id="3.40.50.12160">
    <property type="entry name" value="Methylthiotransferase, N-terminal domain"/>
    <property type="match status" value="1"/>
</dbReference>
<dbReference type="PROSITE" id="PS51918">
    <property type="entry name" value="RADICAL_SAM"/>
    <property type="match status" value="1"/>
</dbReference>
<dbReference type="GO" id="GO:0035599">
    <property type="term" value="F:aspartic acid methylthiotransferase activity"/>
    <property type="evidence" value="ECO:0007669"/>
    <property type="project" value="TreeGrafter"/>
</dbReference>
<gene>
    <name evidence="11" type="ORF">PPROV_000054100</name>
</gene>
<dbReference type="GO" id="GO:0051539">
    <property type="term" value="F:4 iron, 4 sulfur cluster binding"/>
    <property type="evidence" value="ECO:0007669"/>
    <property type="project" value="UniProtKB-KW"/>
</dbReference>
<keyword evidence="2" id="KW-0004">4Fe-4S</keyword>
<dbReference type="PANTHER" id="PTHR43837:SF1">
    <property type="entry name" value="RIBOSOMAL PROTEIN US12 METHYLTHIOTRANSFERASE RIMO"/>
    <property type="match status" value="1"/>
</dbReference>
<evidence type="ECO:0000256" key="6">
    <source>
        <dbReference type="ARBA" id="ARBA00023004"/>
    </source>
</evidence>
<evidence type="ECO:0000256" key="4">
    <source>
        <dbReference type="ARBA" id="ARBA00022691"/>
    </source>
</evidence>
<dbReference type="AlphaFoldDB" id="A0A830H426"/>
<reference evidence="11" key="1">
    <citation type="submission" date="2020-10" db="EMBL/GenBank/DDBJ databases">
        <title>Unveiling of a novel bifunctional photoreceptor, Dualchrome1, isolated from a cosmopolitan green alga.</title>
        <authorList>
            <person name="Suzuki S."/>
            <person name="Kawachi M."/>
        </authorList>
    </citation>
    <scope>NUCLEOTIDE SEQUENCE</scope>
    <source>
        <strain evidence="11">NIES 2893</strain>
    </source>
</reference>
<comment type="caution">
    <text evidence="11">The sequence shown here is derived from an EMBL/GenBank/DDBJ whole genome shotgun (WGS) entry which is preliminary data.</text>
</comment>